<feature type="coiled-coil region" evidence="6">
    <location>
        <begin position="298"/>
        <end position="346"/>
    </location>
</feature>
<evidence type="ECO:0000259" key="7">
    <source>
        <dbReference type="Pfam" id="PF00350"/>
    </source>
</evidence>
<dbReference type="InterPro" id="IPR027417">
    <property type="entry name" value="P-loop_NTPase"/>
</dbReference>
<evidence type="ECO:0000256" key="3">
    <source>
        <dbReference type="ARBA" id="ARBA00022801"/>
    </source>
</evidence>
<dbReference type="GO" id="GO:0005525">
    <property type="term" value="F:GTP binding"/>
    <property type="evidence" value="ECO:0007669"/>
    <property type="project" value="UniProtKB-KW"/>
</dbReference>
<keyword evidence="9" id="KW-1185">Reference proteome</keyword>
<keyword evidence="3" id="KW-0378">Hydrolase</keyword>
<dbReference type="Gene3D" id="3.40.50.300">
    <property type="entry name" value="P-loop containing nucleotide triphosphate hydrolases"/>
    <property type="match status" value="3"/>
</dbReference>
<keyword evidence="6" id="KW-0175">Coiled coil</keyword>
<feature type="domain" description="Dynamin N-terminal" evidence="7">
    <location>
        <begin position="643"/>
        <end position="859"/>
    </location>
</feature>
<organism evidence="8 9">
    <name type="scientific">Salinibacillus xinjiangensis</name>
    <dbReference type="NCBI Taxonomy" id="1229268"/>
    <lineage>
        <taxon>Bacteria</taxon>
        <taxon>Bacillati</taxon>
        <taxon>Bacillota</taxon>
        <taxon>Bacilli</taxon>
        <taxon>Bacillales</taxon>
        <taxon>Bacillaceae</taxon>
        <taxon>Salinibacillus</taxon>
    </lineage>
</organism>
<accession>A0A6G1X4J4</accession>
<name>A0A6G1X4J4_9BACI</name>
<evidence type="ECO:0000256" key="6">
    <source>
        <dbReference type="SAM" id="Coils"/>
    </source>
</evidence>
<dbReference type="PANTHER" id="PTHR10465">
    <property type="entry name" value="TRANSMEMBRANE GTPASE FZO1"/>
    <property type="match status" value="1"/>
</dbReference>
<evidence type="ECO:0000256" key="5">
    <source>
        <dbReference type="ARBA" id="ARBA00023136"/>
    </source>
</evidence>
<reference evidence="8 9" key="1">
    <citation type="submission" date="2019-11" db="EMBL/GenBank/DDBJ databases">
        <authorList>
            <person name="Li J."/>
        </authorList>
    </citation>
    <scope>NUCLEOTIDE SEQUENCE [LARGE SCALE GENOMIC DNA]</scope>
    <source>
        <strain evidence="8 9">J4</strain>
    </source>
</reference>
<comment type="subcellular location">
    <subcellularLocation>
        <location evidence="1">Membrane</location>
    </subcellularLocation>
</comment>
<dbReference type="InterPro" id="IPR027094">
    <property type="entry name" value="Mitofusin_fam"/>
</dbReference>
<dbReference type="SUPFAM" id="SSF52540">
    <property type="entry name" value="P-loop containing nucleoside triphosphate hydrolases"/>
    <property type="match status" value="2"/>
</dbReference>
<protein>
    <recommendedName>
        <fullName evidence="7">Dynamin N-terminal domain-containing protein</fullName>
    </recommendedName>
</protein>
<feature type="coiled-coil region" evidence="6">
    <location>
        <begin position="498"/>
        <end position="538"/>
    </location>
</feature>
<gene>
    <name evidence="8" type="ORF">GH754_05555</name>
</gene>
<dbReference type="Proteomes" id="UP000480185">
    <property type="component" value="Unassembled WGS sequence"/>
</dbReference>
<evidence type="ECO:0000313" key="9">
    <source>
        <dbReference type="Proteomes" id="UP000480185"/>
    </source>
</evidence>
<dbReference type="PANTHER" id="PTHR10465:SF0">
    <property type="entry name" value="SARCALUMENIN"/>
    <property type="match status" value="1"/>
</dbReference>
<sequence>MCQNKRSFFNMNSYVDTKVDQKLSKLATLYDRINEYGDIHQAEKMLDLMKKYKNEQLVVGFSGHFSAGKSTMINHLVGEDILPSSPIPTSANLVQVKSGAPYTRVFYRYESPVEYSSSIDIDTIKSLCKDGDAIKEIEISKHIASLPQHVSILDTPGIDSSNDADRIITESSLHIVDTLFYVMDYNHVQSEVNLAFLQELQSRGKPFYLVVNQIDKHQEEELSFEEFKQSVDVALSNWNLQPKGVFYTSLHKQELENNQFSELKDLFHDFMEQKEDIIEHTLIHSSKALIQDHIEYYRNQQSEQLEDLQEKITDLESRLSTGDQTINDVAEKLEDMQNRDQKVERIFKESLDSIFKNAYLMPYENREKAKHFLESMQPGFKAGVLFARKKTEQERENRLEDFFKSLMEVASVQLDSHIRDLLQRVTKEQGVGDEELLKEIQDFTIQYEQGRLKKLIKSGAEVTGNYVLVYTNDVVQDLKQSANQQLLDIWEQIRGRIQQQTKQVLEEKKDELELYEEINKAKDQLAQIQSDIELREKQLNEKLFGEYTENKDLIDKVERILQERESSIQQSEAVLNQTNESYEKDTTEEVVDTNQQENLISVEDTVSRLEKSINVIQDIRGFQSLTKELVDKKERLENRQFTVALFGAFSAGKSSFANALLGEKVLPVSPNPTTATINKISPPNVDHPHGTVAVQLKKEKDLLDDVFHVTVGIPEHLSTVEDVVKWMDTVELSDFVDQTNGAKNLSFLQALQAGFSELGHQLNDQVSTDLEQATAYIADEKYACYVEWIEIFYDTPFTQKGITLVDTPGADSVNARHTDVAFEYIKSADALLFVTYYNHAFSRADREFLIQLGRVKDVFSLDKMFFMINAADLAKDDEELTLVQSYVTERLLEFGIRNPRMYPVSSKWAIEDKQKNITESKSGLPAFERDFYTFIEDELTGIFIQSALHDLNRSVNTLSEYIKTASMGENEKAQKKRTYEEDQKQAIDTVEGVTSERYQQSITQELEELTYYIHQRVFLRFADLIKESINPATIQSNGKKGKQELATAIRQLLQYMQNDLIQELQATGLRLETFMQKQLNKIVEEVQDNSLFQAYELTFPDHLEYNYESPQVELKLNQIDMDHFKDALAQFKNTKSFFERNEKEDVKETIQSILKPMVKEQLEEQRDRMKQDYLAQWDQTFEYGKDLMKDTIQNYFDGLLYSMSAEVDLNELQNKYKQLQSQARI</sequence>
<keyword evidence="2" id="KW-0547">Nucleotide-binding</keyword>
<keyword evidence="4" id="KW-0342">GTP-binding</keyword>
<dbReference type="EMBL" id="WJNH01000003">
    <property type="protein sequence ID" value="MRG85800.1"/>
    <property type="molecule type" value="Genomic_DNA"/>
</dbReference>
<evidence type="ECO:0000256" key="1">
    <source>
        <dbReference type="ARBA" id="ARBA00004370"/>
    </source>
</evidence>
<keyword evidence="5" id="KW-0472">Membrane</keyword>
<evidence type="ECO:0000256" key="2">
    <source>
        <dbReference type="ARBA" id="ARBA00022741"/>
    </source>
</evidence>
<dbReference type="CDD" id="cd09912">
    <property type="entry name" value="DLP_2"/>
    <property type="match status" value="2"/>
</dbReference>
<proteinExistence type="predicted"/>
<dbReference type="InterPro" id="IPR045063">
    <property type="entry name" value="Dynamin_N"/>
</dbReference>
<feature type="domain" description="Dynamin N-terminal" evidence="7">
    <location>
        <begin position="60"/>
        <end position="213"/>
    </location>
</feature>
<evidence type="ECO:0000313" key="8">
    <source>
        <dbReference type="EMBL" id="MRG85800.1"/>
    </source>
</evidence>
<dbReference type="Pfam" id="PF00350">
    <property type="entry name" value="Dynamin_N"/>
    <property type="match status" value="2"/>
</dbReference>
<dbReference type="AlphaFoldDB" id="A0A6G1X4J4"/>
<comment type="caution">
    <text evidence="8">The sequence shown here is derived from an EMBL/GenBank/DDBJ whole genome shotgun (WGS) entry which is preliminary data.</text>
</comment>
<evidence type="ECO:0000256" key="4">
    <source>
        <dbReference type="ARBA" id="ARBA00023134"/>
    </source>
</evidence>
<dbReference type="GO" id="GO:0003924">
    <property type="term" value="F:GTPase activity"/>
    <property type="evidence" value="ECO:0007669"/>
    <property type="project" value="InterPro"/>
</dbReference>
<dbReference type="GO" id="GO:0016020">
    <property type="term" value="C:membrane"/>
    <property type="evidence" value="ECO:0007669"/>
    <property type="project" value="UniProtKB-SubCell"/>
</dbReference>
<dbReference type="GO" id="GO:0008053">
    <property type="term" value="P:mitochondrial fusion"/>
    <property type="evidence" value="ECO:0007669"/>
    <property type="project" value="TreeGrafter"/>
</dbReference>
<dbReference type="OrthoDB" id="5477114at2"/>